<evidence type="ECO:0000256" key="2">
    <source>
        <dbReference type="ARBA" id="ARBA00022527"/>
    </source>
</evidence>
<evidence type="ECO:0000256" key="5">
    <source>
        <dbReference type="ARBA" id="ARBA00022692"/>
    </source>
</evidence>
<evidence type="ECO:0000256" key="8">
    <source>
        <dbReference type="ARBA" id="ARBA00022741"/>
    </source>
</evidence>
<evidence type="ECO:0000256" key="16">
    <source>
        <dbReference type="RuleBase" id="RU000304"/>
    </source>
</evidence>
<evidence type="ECO:0000256" key="7">
    <source>
        <dbReference type="ARBA" id="ARBA00022737"/>
    </source>
</evidence>
<dbReference type="InterPro" id="IPR052059">
    <property type="entry name" value="CR_Ser/Thr_kinase"/>
</dbReference>
<sequence>MKIPCSFCTCFSAAVKEQQTKHEEPGEDYDGNFRIFSYRELDSATRGFHQSEKIGEGGFGSVYKGQLRDGSLVAVKVLLIELDSARGERGFVAELNTLANIKHQNLVILRGCCVEGAHRYIVYDYMENNSLRHTFLASEEKRMTFSWEARMGVSIGVARALAFLHEELQPHIVHRDIKSSNVLLDGNFTPKVSDFGLAKLLREEKSYISTQVAGTLGYIAPEYASSGHLTRKSDVYSFGVLLLEIVSGQRAVDEHQGVDRFLVEKSWAAYEGNDLLRMVDPMLNMNYPMEEAKRFLMVGLCCVQETARIRPRMSEVVNMLSNTTEMGEFHISRPGFVNDMRNARMRRQLNSSEESSASAATFADSSGWSTTNLAR</sequence>
<dbReference type="AlphaFoldDB" id="A0AAN9RNI2"/>
<evidence type="ECO:0000256" key="13">
    <source>
        <dbReference type="ARBA" id="ARBA00023170"/>
    </source>
</evidence>
<dbReference type="InterPro" id="IPR017441">
    <property type="entry name" value="Protein_kinase_ATP_BS"/>
</dbReference>
<keyword evidence="19" id="KW-1185">Reference proteome</keyword>
<evidence type="ECO:0000256" key="15">
    <source>
        <dbReference type="PROSITE-ProRule" id="PRU10141"/>
    </source>
</evidence>
<evidence type="ECO:0000256" key="3">
    <source>
        <dbReference type="ARBA" id="ARBA00022553"/>
    </source>
</evidence>
<dbReference type="PROSITE" id="PS00108">
    <property type="entry name" value="PROTEIN_KINASE_ST"/>
    <property type="match status" value="1"/>
</dbReference>
<dbReference type="Gene3D" id="1.10.510.10">
    <property type="entry name" value="Transferase(Phosphotransferase) domain 1"/>
    <property type="match status" value="1"/>
</dbReference>
<keyword evidence="10 15" id="KW-0067">ATP-binding</keyword>
<dbReference type="PANTHER" id="PTHR47973">
    <property type="entry name" value="CYSTEINE-RICH RECEPTOR-LIKE PROTEIN KINASE 3"/>
    <property type="match status" value="1"/>
</dbReference>
<keyword evidence="9" id="KW-0418">Kinase</keyword>
<keyword evidence="11" id="KW-1133">Transmembrane helix</keyword>
<accession>A0AAN9RNI2</accession>
<dbReference type="InterPro" id="IPR011009">
    <property type="entry name" value="Kinase-like_dom_sf"/>
</dbReference>
<evidence type="ECO:0000256" key="6">
    <source>
        <dbReference type="ARBA" id="ARBA00022729"/>
    </source>
</evidence>
<keyword evidence="7" id="KW-0677">Repeat</keyword>
<proteinExistence type="inferred from homology"/>
<dbReference type="EMBL" id="JAYMYR010000002">
    <property type="protein sequence ID" value="KAK7378634.1"/>
    <property type="molecule type" value="Genomic_DNA"/>
</dbReference>
<dbReference type="PROSITE" id="PS00107">
    <property type="entry name" value="PROTEIN_KINASE_ATP"/>
    <property type="match status" value="1"/>
</dbReference>
<dbReference type="GO" id="GO:0016020">
    <property type="term" value="C:membrane"/>
    <property type="evidence" value="ECO:0007669"/>
    <property type="project" value="UniProtKB-SubCell"/>
</dbReference>
<organism evidence="18 19">
    <name type="scientific">Phaseolus coccineus</name>
    <name type="common">Scarlet runner bean</name>
    <name type="synonym">Phaseolus multiflorus</name>
    <dbReference type="NCBI Taxonomy" id="3886"/>
    <lineage>
        <taxon>Eukaryota</taxon>
        <taxon>Viridiplantae</taxon>
        <taxon>Streptophyta</taxon>
        <taxon>Embryophyta</taxon>
        <taxon>Tracheophyta</taxon>
        <taxon>Spermatophyta</taxon>
        <taxon>Magnoliopsida</taxon>
        <taxon>eudicotyledons</taxon>
        <taxon>Gunneridae</taxon>
        <taxon>Pentapetalae</taxon>
        <taxon>rosids</taxon>
        <taxon>fabids</taxon>
        <taxon>Fabales</taxon>
        <taxon>Fabaceae</taxon>
        <taxon>Papilionoideae</taxon>
        <taxon>50 kb inversion clade</taxon>
        <taxon>NPAAA clade</taxon>
        <taxon>indigoferoid/millettioid clade</taxon>
        <taxon>Phaseoleae</taxon>
        <taxon>Phaseolus</taxon>
    </lineage>
</organism>
<evidence type="ECO:0000313" key="18">
    <source>
        <dbReference type="EMBL" id="KAK7378634.1"/>
    </source>
</evidence>
<evidence type="ECO:0000256" key="1">
    <source>
        <dbReference type="ARBA" id="ARBA00004167"/>
    </source>
</evidence>
<keyword evidence="3" id="KW-0597">Phosphoprotein</keyword>
<dbReference type="Gene3D" id="3.30.200.20">
    <property type="entry name" value="Phosphorylase Kinase, domain 1"/>
    <property type="match status" value="1"/>
</dbReference>
<dbReference type="InterPro" id="IPR001245">
    <property type="entry name" value="Ser-Thr/Tyr_kinase_cat_dom"/>
</dbReference>
<dbReference type="GO" id="GO:0005524">
    <property type="term" value="F:ATP binding"/>
    <property type="evidence" value="ECO:0007669"/>
    <property type="project" value="UniProtKB-UniRule"/>
</dbReference>
<keyword evidence="6" id="KW-0732">Signal</keyword>
<keyword evidence="14" id="KW-0325">Glycoprotein</keyword>
<keyword evidence="12" id="KW-0472">Membrane</keyword>
<comment type="similarity">
    <text evidence="16">Belongs to the protein kinase superfamily.</text>
</comment>
<keyword evidence="8 15" id="KW-0547">Nucleotide-binding</keyword>
<comment type="subcellular location">
    <subcellularLocation>
        <location evidence="1">Membrane</location>
        <topology evidence="1">Single-pass membrane protein</topology>
    </subcellularLocation>
</comment>
<dbReference type="PROSITE" id="PS50011">
    <property type="entry name" value="PROTEIN_KINASE_DOM"/>
    <property type="match status" value="1"/>
</dbReference>
<dbReference type="GO" id="GO:0004674">
    <property type="term" value="F:protein serine/threonine kinase activity"/>
    <property type="evidence" value="ECO:0007669"/>
    <property type="project" value="UniProtKB-KW"/>
</dbReference>
<dbReference type="InterPro" id="IPR008271">
    <property type="entry name" value="Ser/Thr_kinase_AS"/>
</dbReference>
<comment type="caution">
    <text evidence="18">The sequence shown here is derived from an EMBL/GenBank/DDBJ whole genome shotgun (WGS) entry which is preliminary data.</text>
</comment>
<keyword evidence="4" id="KW-0808">Transferase</keyword>
<dbReference type="Proteomes" id="UP001374584">
    <property type="component" value="Unassembled WGS sequence"/>
</dbReference>
<dbReference type="CDD" id="cd14066">
    <property type="entry name" value="STKc_IRAK"/>
    <property type="match status" value="1"/>
</dbReference>
<dbReference type="FunFam" id="1.10.510.10:FF:000044">
    <property type="entry name" value="Putative LRR receptor-like serine/threonine-protein kinase"/>
    <property type="match status" value="1"/>
</dbReference>
<evidence type="ECO:0000256" key="12">
    <source>
        <dbReference type="ARBA" id="ARBA00023136"/>
    </source>
</evidence>
<evidence type="ECO:0000256" key="10">
    <source>
        <dbReference type="ARBA" id="ARBA00022840"/>
    </source>
</evidence>
<keyword evidence="2 16" id="KW-0723">Serine/threonine-protein kinase</keyword>
<keyword evidence="5" id="KW-0812">Transmembrane</keyword>
<dbReference type="SMART" id="SM00220">
    <property type="entry name" value="S_TKc"/>
    <property type="match status" value="1"/>
</dbReference>
<evidence type="ECO:0000313" key="19">
    <source>
        <dbReference type="Proteomes" id="UP001374584"/>
    </source>
</evidence>
<evidence type="ECO:0000256" key="9">
    <source>
        <dbReference type="ARBA" id="ARBA00022777"/>
    </source>
</evidence>
<feature type="domain" description="Protein kinase" evidence="17">
    <location>
        <begin position="48"/>
        <end position="336"/>
    </location>
</feature>
<evidence type="ECO:0000256" key="11">
    <source>
        <dbReference type="ARBA" id="ARBA00022989"/>
    </source>
</evidence>
<name>A0AAN9RNI2_PHACN</name>
<evidence type="ECO:0000256" key="4">
    <source>
        <dbReference type="ARBA" id="ARBA00022679"/>
    </source>
</evidence>
<dbReference type="SUPFAM" id="SSF56112">
    <property type="entry name" value="Protein kinase-like (PK-like)"/>
    <property type="match status" value="1"/>
</dbReference>
<protein>
    <recommendedName>
        <fullName evidence="17">Protein kinase domain-containing protein</fullName>
    </recommendedName>
</protein>
<evidence type="ECO:0000259" key="17">
    <source>
        <dbReference type="PROSITE" id="PS50011"/>
    </source>
</evidence>
<dbReference type="InterPro" id="IPR000719">
    <property type="entry name" value="Prot_kinase_dom"/>
</dbReference>
<evidence type="ECO:0000256" key="14">
    <source>
        <dbReference type="ARBA" id="ARBA00023180"/>
    </source>
</evidence>
<keyword evidence="13" id="KW-0675">Receptor</keyword>
<dbReference type="Pfam" id="PF07714">
    <property type="entry name" value="PK_Tyr_Ser-Thr"/>
    <property type="match status" value="1"/>
</dbReference>
<gene>
    <name evidence="18" type="ORF">VNO80_04080</name>
</gene>
<dbReference type="FunFam" id="3.30.200.20:FF:000421">
    <property type="entry name" value="Serine/threonine-protein kinase receptor"/>
    <property type="match status" value="1"/>
</dbReference>
<feature type="binding site" evidence="15">
    <location>
        <position position="76"/>
    </location>
    <ligand>
        <name>ATP</name>
        <dbReference type="ChEBI" id="CHEBI:30616"/>
    </ligand>
</feature>
<reference evidence="18 19" key="1">
    <citation type="submission" date="2024-01" db="EMBL/GenBank/DDBJ databases">
        <title>The genomes of 5 underutilized Papilionoideae crops provide insights into root nodulation and disease resistanc.</title>
        <authorList>
            <person name="Jiang F."/>
        </authorList>
    </citation>
    <scope>NUCLEOTIDE SEQUENCE [LARGE SCALE GENOMIC DNA]</scope>
    <source>
        <strain evidence="18">JINMINGXINNONG_FW02</strain>
        <tissue evidence="18">Leaves</tissue>
    </source>
</reference>